<organism evidence="2 3">
    <name type="scientific">Opisthorchis viverrini</name>
    <name type="common">Southeast Asian liver fluke</name>
    <dbReference type="NCBI Taxonomy" id="6198"/>
    <lineage>
        <taxon>Eukaryota</taxon>
        <taxon>Metazoa</taxon>
        <taxon>Spiralia</taxon>
        <taxon>Lophotrochozoa</taxon>
        <taxon>Platyhelminthes</taxon>
        <taxon>Trematoda</taxon>
        <taxon>Digenea</taxon>
        <taxon>Opisthorchiida</taxon>
        <taxon>Opisthorchiata</taxon>
        <taxon>Opisthorchiidae</taxon>
        <taxon>Opisthorchis</taxon>
    </lineage>
</organism>
<dbReference type="SUPFAM" id="SSF56672">
    <property type="entry name" value="DNA/RNA polymerases"/>
    <property type="match status" value="1"/>
</dbReference>
<evidence type="ECO:0000259" key="1">
    <source>
        <dbReference type="Pfam" id="PF00078"/>
    </source>
</evidence>
<protein>
    <recommendedName>
        <fullName evidence="1">Reverse transcriptase domain-containing protein</fullName>
    </recommendedName>
</protein>
<dbReference type="EMBL" id="KL597113">
    <property type="protein sequence ID" value="KER19962.1"/>
    <property type="molecule type" value="Genomic_DNA"/>
</dbReference>
<dbReference type="Pfam" id="PF00078">
    <property type="entry name" value="RVT_1"/>
    <property type="match status" value="1"/>
</dbReference>
<dbReference type="RefSeq" id="XP_009176291.1">
    <property type="nucleotide sequence ID" value="XM_009178027.1"/>
</dbReference>
<dbReference type="Proteomes" id="UP000054324">
    <property type="component" value="Unassembled WGS sequence"/>
</dbReference>
<dbReference type="KEGG" id="ovi:T265_11387"/>
<sequence length="110" mass="12744">MSGPEYIQALQGSFCMGICKLLFSRVPIIESDKPFTAFEAGGNLYQFRRIPFGVTNGVACFERTLNNIIKAERIKYTFAYTDNVTVCGKTRDETKNLKYYFKRYKKQLRN</sequence>
<gene>
    <name evidence="2" type="ORF">T265_11387</name>
</gene>
<dbReference type="InterPro" id="IPR000477">
    <property type="entry name" value="RT_dom"/>
</dbReference>
<name>A0A074Z361_OPIVI</name>
<evidence type="ECO:0000313" key="2">
    <source>
        <dbReference type="EMBL" id="KER19962.1"/>
    </source>
</evidence>
<proteinExistence type="predicted"/>
<reference evidence="2 3" key="1">
    <citation type="submission" date="2013-11" db="EMBL/GenBank/DDBJ databases">
        <title>Opisthorchis viverrini - life in the bile duct.</title>
        <authorList>
            <person name="Young N.D."/>
            <person name="Nagarajan N."/>
            <person name="Lin S.J."/>
            <person name="Korhonen P.K."/>
            <person name="Jex A.R."/>
            <person name="Hall R.S."/>
            <person name="Safavi-Hemami H."/>
            <person name="Kaewkong W."/>
            <person name="Bertrand D."/>
            <person name="Gao S."/>
            <person name="Seet Q."/>
            <person name="Wongkham S."/>
            <person name="Teh B.T."/>
            <person name="Wongkham C."/>
            <person name="Intapan P.M."/>
            <person name="Maleewong W."/>
            <person name="Yang X."/>
            <person name="Hu M."/>
            <person name="Wang Z."/>
            <person name="Hofmann A."/>
            <person name="Sternberg P.W."/>
            <person name="Tan P."/>
            <person name="Wang J."/>
            <person name="Gasser R.B."/>
        </authorList>
    </citation>
    <scope>NUCLEOTIDE SEQUENCE [LARGE SCALE GENOMIC DNA]</scope>
</reference>
<dbReference type="CTD" id="20325555"/>
<dbReference type="GeneID" id="20325555"/>
<dbReference type="OrthoDB" id="6145898at2759"/>
<feature type="domain" description="Reverse transcriptase" evidence="1">
    <location>
        <begin position="22"/>
        <end position="102"/>
    </location>
</feature>
<dbReference type="InterPro" id="IPR043502">
    <property type="entry name" value="DNA/RNA_pol_sf"/>
</dbReference>
<dbReference type="Gene3D" id="3.30.70.270">
    <property type="match status" value="1"/>
</dbReference>
<dbReference type="InterPro" id="IPR043128">
    <property type="entry name" value="Rev_trsase/Diguanyl_cyclase"/>
</dbReference>
<dbReference type="Gene3D" id="3.10.10.10">
    <property type="entry name" value="HIV Type 1 Reverse Transcriptase, subunit A, domain 1"/>
    <property type="match status" value="1"/>
</dbReference>
<dbReference type="AlphaFoldDB" id="A0A074Z361"/>
<keyword evidence="3" id="KW-1185">Reference proteome</keyword>
<evidence type="ECO:0000313" key="3">
    <source>
        <dbReference type="Proteomes" id="UP000054324"/>
    </source>
</evidence>
<accession>A0A074Z361</accession>